<protein>
    <submittedName>
        <fullName evidence="1">Uncharacterized protein</fullName>
    </submittedName>
</protein>
<dbReference type="AlphaFoldDB" id="A0AAE0LQP2"/>
<reference evidence="1" key="1">
    <citation type="journal article" date="2023" name="Mol. Phylogenet. Evol.">
        <title>Genome-scale phylogeny and comparative genomics of the fungal order Sordariales.</title>
        <authorList>
            <person name="Hensen N."/>
            <person name="Bonometti L."/>
            <person name="Westerberg I."/>
            <person name="Brannstrom I.O."/>
            <person name="Guillou S."/>
            <person name="Cros-Aarteil S."/>
            <person name="Calhoun S."/>
            <person name="Haridas S."/>
            <person name="Kuo A."/>
            <person name="Mondo S."/>
            <person name="Pangilinan J."/>
            <person name="Riley R."/>
            <person name="LaButti K."/>
            <person name="Andreopoulos B."/>
            <person name="Lipzen A."/>
            <person name="Chen C."/>
            <person name="Yan M."/>
            <person name="Daum C."/>
            <person name="Ng V."/>
            <person name="Clum A."/>
            <person name="Steindorff A."/>
            <person name="Ohm R.A."/>
            <person name="Martin F."/>
            <person name="Silar P."/>
            <person name="Natvig D.O."/>
            <person name="Lalanne C."/>
            <person name="Gautier V."/>
            <person name="Ament-Velasquez S.L."/>
            <person name="Kruys A."/>
            <person name="Hutchinson M.I."/>
            <person name="Powell A.J."/>
            <person name="Barry K."/>
            <person name="Miller A.N."/>
            <person name="Grigoriev I.V."/>
            <person name="Debuchy R."/>
            <person name="Gladieux P."/>
            <person name="Hiltunen Thoren M."/>
            <person name="Johannesson H."/>
        </authorList>
    </citation>
    <scope>NUCLEOTIDE SEQUENCE</scope>
    <source>
        <strain evidence="1">CBS 168.71</strain>
    </source>
</reference>
<dbReference type="GeneID" id="87835789"/>
<evidence type="ECO:0000313" key="1">
    <source>
        <dbReference type="EMBL" id="KAK3293927.1"/>
    </source>
</evidence>
<reference evidence="1" key="2">
    <citation type="submission" date="2023-06" db="EMBL/GenBank/DDBJ databases">
        <authorList>
            <consortium name="Lawrence Berkeley National Laboratory"/>
            <person name="Haridas S."/>
            <person name="Hensen N."/>
            <person name="Bonometti L."/>
            <person name="Westerberg I."/>
            <person name="Brannstrom I.O."/>
            <person name="Guillou S."/>
            <person name="Cros-Aarteil S."/>
            <person name="Calhoun S."/>
            <person name="Kuo A."/>
            <person name="Mondo S."/>
            <person name="Pangilinan J."/>
            <person name="Riley R."/>
            <person name="Labutti K."/>
            <person name="Andreopoulos B."/>
            <person name="Lipzen A."/>
            <person name="Chen C."/>
            <person name="Yanf M."/>
            <person name="Daum C."/>
            <person name="Ng V."/>
            <person name="Clum A."/>
            <person name="Steindorff A."/>
            <person name="Ohm R."/>
            <person name="Martin F."/>
            <person name="Silar P."/>
            <person name="Natvig D."/>
            <person name="Lalanne C."/>
            <person name="Gautier V."/>
            <person name="Ament-Velasquez S.L."/>
            <person name="Kruys A."/>
            <person name="Hutchinson M.I."/>
            <person name="Powell A.J."/>
            <person name="Barry K."/>
            <person name="Miller A.N."/>
            <person name="Grigoriev I.V."/>
            <person name="Debuchy R."/>
            <person name="Gladieux P."/>
            <person name="Thoren M.H."/>
            <person name="Johannesson H."/>
        </authorList>
    </citation>
    <scope>NUCLEOTIDE SEQUENCE</scope>
    <source>
        <strain evidence="1">CBS 168.71</strain>
    </source>
</reference>
<gene>
    <name evidence="1" type="ORF">B0H64DRAFT_175674</name>
</gene>
<evidence type="ECO:0000313" key="2">
    <source>
        <dbReference type="Proteomes" id="UP001278766"/>
    </source>
</evidence>
<proteinExistence type="predicted"/>
<dbReference type="EMBL" id="JAUEPN010000005">
    <property type="protein sequence ID" value="KAK3293927.1"/>
    <property type="molecule type" value="Genomic_DNA"/>
</dbReference>
<organism evidence="1 2">
    <name type="scientific">Chaetomium fimeti</name>
    <dbReference type="NCBI Taxonomy" id="1854472"/>
    <lineage>
        <taxon>Eukaryota</taxon>
        <taxon>Fungi</taxon>
        <taxon>Dikarya</taxon>
        <taxon>Ascomycota</taxon>
        <taxon>Pezizomycotina</taxon>
        <taxon>Sordariomycetes</taxon>
        <taxon>Sordariomycetidae</taxon>
        <taxon>Sordariales</taxon>
        <taxon>Chaetomiaceae</taxon>
        <taxon>Chaetomium</taxon>
    </lineage>
</organism>
<comment type="caution">
    <text evidence="1">The sequence shown here is derived from an EMBL/GenBank/DDBJ whole genome shotgun (WGS) entry which is preliminary data.</text>
</comment>
<dbReference type="RefSeq" id="XP_062657441.1">
    <property type="nucleotide sequence ID" value="XM_062798841.1"/>
</dbReference>
<keyword evidence="2" id="KW-1185">Reference proteome</keyword>
<accession>A0AAE0LQP2</accession>
<sequence length="326" mass="36816">MFQGLFRAAHKNLLEHKFDVFRSICAADFVTDSATMVQLFTVASEVYRQTPRVTTELHLDLFVHVINGKVFMKASHPPYGHFRRDATGQLVPPRFGFCERIRSMNAQCFKRATTYKIQTSGGSVITPFNILIQDDHLSEVLRPGVQPGCVSHRSCQYHGATNQHAISIVPQGYRGSLIDFWNKEGWTEILPRVYFAGCEEVLLGRFGVDLKKGFWDSAGPSHVPPMFSQSWGQCHPGELWSLAILLEWIHIRAEDRTSTYGRDTQFTVRLKPTSSKQYGGAIVPVYDIVAEKSETGERLVSEKDVETLCRWMTEPGSPYPPAGFQN</sequence>
<dbReference type="Proteomes" id="UP001278766">
    <property type="component" value="Unassembled WGS sequence"/>
</dbReference>
<name>A0AAE0LQP2_9PEZI</name>